<accession>A0A9N9LM12</accession>
<dbReference type="OrthoDB" id="4585232at2759"/>
<evidence type="ECO:0000313" key="2">
    <source>
        <dbReference type="Proteomes" id="UP000701801"/>
    </source>
</evidence>
<protein>
    <recommendedName>
        <fullName evidence="3">Lysine-specific metallo-endopeptidase domain-containing protein</fullName>
    </recommendedName>
</protein>
<dbReference type="Proteomes" id="UP000701801">
    <property type="component" value="Unassembled WGS sequence"/>
</dbReference>
<sequence length="229" mass="26035">MLWGEVQKMLTLANLDTNPDPSTEAGIYFRLVWGDNREDTFEFVKETINAVNLEAATRKEDANTYVYCDNDARWWPPGKTPGIPNDMWYDRENRITWKPVNLQRMKPGRIDNVRNPAGLFAPALAVSQLNVSPLDSSPNYIDQFGGILTECLLHEIAHTIKNAWTGATWMDMGPNAYRWQAVKSKKSEEAMANAENFAYWGLGCLLMSQGVAIKEDGGFRPLRREQDME</sequence>
<dbReference type="EMBL" id="CAJVRM010000118">
    <property type="protein sequence ID" value="CAG8974962.1"/>
    <property type="molecule type" value="Genomic_DNA"/>
</dbReference>
<organism evidence="1 2">
    <name type="scientific">Hymenoscyphus albidus</name>
    <dbReference type="NCBI Taxonomy" id="595503"/>
    <lineage>
        <taxon>Eukaryota</taxon>
        <taxon>Fungi</taxon>
        <taxon>Dikarya</taxon>
        <taxon>Ascomycota</taxon>
        <taxon>Pezizomycotina</taxon>
        <taxon>Leotiomycetes</taxon>
        <taxon>Helotiales</taxon>
        <taxon>Helotiaceae</taxon>
        <taxon>Hymenoscyphus</taxon>
    </lineage>
</organism>
<gene>
    <name evidence="1" type="ORF">HYALB_00007639</name>
</gene>
<evidence type="ECO:0008006" key="3">
    <source>
        <dbReference type="Google" id="ProtNLM"/>
    </source>
</evidence>
<proteinExistence type="predicted"/>
<evidence type="ECO:0000313" key="1">
    <source>
        <dbReference type="EMBL" id="CAG8974962.1"/>
    </source>
</evidence>
<dbReference type="Gene3D" id="3.40.390.10">
    <property type="entry name" value="Collagenase (Catalytic Domain)"/>
    <property type="match status" value="1"/>
</dbReference>
<dbReference type="AlphaFoldDB" id="A0A9N9LM12"/>
<comment type="caution">
    <text evidence="1">The sequence shown here is derived from an EMBL/GenBank/DDBJ whole genome shotgun (WGS) entry which is preliminary data.</text>
</comment>
<keyword evidence="2" id="KW-1185">Reference proteome</keyword>
<dbReference type="InterPro" id="IPR024079">
    <property type="entry name" value="MetalloPept_cat_dom_sf"/>
</dbReference>
<reference evidence="1" key="1">
    <citation type="submission" date="2021-07" db="EMBL/GenBank/DDBJ databases">
        <authorList>
            <person name="Durling M."/>
        </authorList>
    </citation>
    <scope>NUCLEOTIDE SEQUENCE</scope>
</reference>
<dbReference type="GO" id="GO:0008237">
    <property type="term" value="F:metallopeptidase activity"/>
    <property type="evidence" value="ECO:0007669"/>
    <property type="project" value="InterPro"/>
</dbReference>
<name>A0A9N9LM12_9HELO</name>